<dbReference type="Proteomes" id="UP001497480">
    <property type="component" value="Unassembled WGS sequence"/>
</dbReference>
<sequence length="95" mass="11483">MMEEIEQRWRNFELRWRSYQHSHMIRRFSSARVRNTDEKNYNFNGGLLETGYQYANRSILGHKSTANRYSRTGSRFSGQTNESGFYVYEKRGKKK</sequence>
<gene>
    <name evidence="1" type="ORF">LLUT_LOCUS24497</name>
</gene>
<name>A0AAV1XPG3_LUPLU</name>
<protein>
    <submittedName>
        <fullName evidence="1">Uncharacterized protein</fullName>
    </submittedName>
</protein>
<comment type="caution">
    <text evidence="1">The sequence shown here is derived from an EMBL/GenBank/DDBJ whole genome shotgun (WGS) entry which is preliminary data.</text>
</comment>
<proteinExistence type="predicted"/>
<evidence type="ECO:0000313" key="2">
    <source>
        <dbReference type="Proteomes" id="UP001497480"/>
    </source>
</evidence>
<dbReference type="AlphaFoldDB" id="A0AAV1XPG3"/>
<accession>A0AAV1XPG3</accession>
<reference evidence="1 2" key="1">
    <citation type="submission" date="2024-03" db="EMBL/GenBank/DDBJ databases">
        <authorList>
            <person name="Martinez-Hernandez J."/>
        </authorList>
    </citation>
    <scope>NUCLEOTIDE SEQUENCE [LARGE SCALE GENOMIC DNA]</scope>
</reference>
<evidence type="ECO:0000313" key="1">
    <source>
        <dbReference type="EMBL" id="CAL0323437.1"/>
    </source>
</evidence>
<keyword evidence="2" id="KW-1185">Reference proteome</keyword>
<organism evidence="1 2">
    <name type="scientific">Lupinus luteus</name>
    <name type="common">European yellow lupine</name>
    <dbReference type="NCBI Taxonomy" id="3873"/>
    <lineage>
        <taxon>Eukaryota</taxon>
        <taxon>Viridiplantae</taxon>
        <taxon>Streptophyta</taxon>
        <taxon>Embryophyta</taxon>
        <taxon>Tracheophyta</taxon>
        <taxon>Spermatophyta</taxon>
        <taxon>Magnoliopsida</taxon>
        <taxon>eudicotyledons</taxon>
        <taxon>Gunneridae</taxon>
        <taxon>Pentapetalae</taxon>
        <taxon>rosids</taxon>
        <taxon>fabids</taxon>
        <taxon>Fabales</taxon>
        <taxon>Fabaceae</taxon>
        <taxon>Papilionoideae</taxon>
        <taxon>50 kb inversion clade</taxon>
        <taxon>genistoids sensu lato</taxon>
        <taxon>core genistoids</taxon>
        <taxon>Genisteae</taxon>
        <taxon>Lupinus</taxon>
    </lineage>
</organism>
<dbReference type="EMBL" id="CAXHTB010000017">
    <property type="protein sequence ID" value="CAL0323437.1"/>
    <property type="molecule type" value="Genomic_DNA"/>
</dbReference>